<dbReference type="Gene3D" id="1.25.40.20">
    <property type="entry name" value="Ankyrin repeat-containing domain"/>
    <property type="match status" value="1"/>
</dbReference>
<dbReference type="RefSeq" id="WP_088713047.1">
    <property type="nucleotide sequence ID" value="NZ_NFZT01000001.1"/>
</dbReference>
<dbReference type="InterPro" id="IPR015868">
    <property type="entry name" value="Glutaminase"/>
</dbReference>
<evidence type="ECO:0000256" key="5">
    <source>
        <dbReference type="ARBA" id="ARBA00049534"/>
    </source>
</evidence>
<evidence type="ECO:0000256" key="2">
    <source>
        <dbReference type="ARBA" id="ARBA00011881"/>
    </source>
</evidence>
<feature type="binding site" evidence="6">
    <location>
        <position position="161"/>
    </location>
    <ligand>
        <name>substrate</name>
    </ligand>
</feature>
<feature type="binding site" evidence="6">
    <location>
        <position position="341"/>
    </location>
    <ligand>
        <name>substrate</name>
    </ligand>
</feature>
<dbReference type="PANTHER" id="PTHR12544">
    <property type="entry name" value="GLUTAMINASE"/>
    <property type="match status" value="1"/>
</dbReference>
<gene>
    <name evidence="6" type="primary">glsA</name>
    <name evidence="9" type="ORF">B5C34_13365</name>
</gene>
<dbReference type="Pfam" id="PF04960">
    <property type="entry name" value="Glutaminase"/>
    <property type="match status" value="1"/>
</dbReference>
<protein>
    <recommendedName>
        <fullName evidence="3 6">Glutaminase</fullName>
        <ecNumber evidence="3 6">3.5.1.2</ecNumber>
    </recommendedName>
</protein>
<dbReference type="PROSITE" id="PS50297">
    <property type="entry name" value="ANK_REP_REGION"/>
    <property type="match status" value="1"/>
</dbReference>
<evidence type="ECO:0000256" key="4">
    <source>
        <dbReference type="ARBA" id="ARBA00022801"/>
    </source>
</evidence>
<feature type="binding site" evidence="6">
    <location>
        <position position="359"/>
    </location>
    <ligand>
        <name>substrate</name>
    </ligand>
</feature>
<evidence type="ECO:0000256" key="6">
    <source>
        <dbReference type="HAMAP-Rule" id="MF_00313"/>
    </source>
</evidence>
<dbReference type="InterPro" id="IPR002110">
    <property type="entry name" value="Ankyrin_rpt"/>
</dbReference>
<dbReference type="NCBIfam" id="TIGR03814">
    <property type="entry name" value="Gln_ase"/>
    <property type="match status" value="1"/>
</dbReference>
<keyword evidence="6" id="KW-0007">Acetylation</keyword>
<keyword evidence="10" id="KW-1185">Reference proteome</keyword>
<feature type="region of interest" description="Disordered" evidence="8">
    <location>
        <begin position="512"/>
        <end position="535"/>
    </location>
</feature>
<comment type="similarity">
    <text evidence="1 6">Belongs to the glutaminase family.</text>
</comment>
<dbReference type="SUPFAM" id="SSF56601">
    <property type="entry name" value="beta-lactamase/transpeptidase-like"/>
    <property type="match status" value="1"/>
</dbReference>
<dbReference type="Pfam" id="PF12796">
    <property type="entry name" value="Ank_2"/>
    <property type="match status" value="1"/>
</dbReference>
<keyword evidence="4 6" id="KW-0378">Hydrolase</keyword>
<evidence type="ECO:0000256" key="8">
    <source>
        <dbReference type="SAM" id="MobiDB-lite"/>
    </source>
</evidence>
<keyword evidence="7" id="KW-0040">ANK repeat</keyword>
<dbReference type="SMART" id="SM00248">
    <property type="entry name" value="ANK"/>
    <property type="match status" value="2"/>
</dbReference>
<dbReference type="GO" id="GO:0006543">
    <property type="term" value="P:L-glutamine catabolic process"/>
    <property type="evidence" value="ECO:0007669"/>
    <property type="project" value="TreeGrafter"/>
</dbReference>
<dbReference type="GO" id="GO:0004359">
    <property type="term" value="F:glutaminase activity"/>
    <property type="evidence" value="ECO:0007669"/>
    <property type="project" value="UniProtKB-UniRule"/>
</dbReference>
<accession>A0A219B998</accession>
<dbReference type="GO" id="GO:0006537">
    <property type="term" value="P:glutamate biosynthetic process"/>
    <property type="evidence" value="ECO:0007669"/>
    <property type="project" value="TreeGrafter"/>
</dbReference>
<feature type="binding site" evidence="6">
    <location>
        <position position="263"/>
    </location>
    <ligand>
        <name>substrate</name>
    </ligand>
</feature>
<dbReference type="Gene3D" id="3.40.710.10">
    <property type="entry name" value="DD-peptidase/beta-lactamase superfamily"/>
    <property type="match status" value="1"/>
</dbReference>
<evidence type="ECO:0000256" key="3">
    <source>
        <dbReference type="ARBA" id="ARBA00012918"/>
    </source>
</evidence>
<dbReference type="PANTHER" id="PTHR12544:SF29">
    <property type="entry name" value="GLUTAMINASE"/>
    <property type="match status" value="1"/>
</dbReference>
<feature type="binding site" evidence="6">
    <location>
        <position position="289"/>
    </location>
    <ligand>
        <name>substrate</name>
    </ligand>
</feature>
<dbReference type="FunFam" id="3.40.710.10:FF:000005">
    <property type="entry name" value="Glutaminase"/>
    <property type="match status" value="1"/>
</dbReference>
<feature type="binding site" evidence="6">
    <location>
        <position position="210"/>
    </location>
    <ligand>
        <name>substrate</name>
    </ligand>
</feature>
<dbReference type="AlphaFoldDB" id="A0A219B998"/>
<dbReference type="EC" id="3.5.1.2" evidence="3 6"/>
<feature type="binding site" evidence="6">
    <location>
        <position position="256"/>
    </location>
    <ligand>
        <name>substrate</name>
    </ligand>
</feature>
<dbReference type="SUPFAM" id="SSF48403">
    <property type="entry name" value="Ankyrin repeat"/>
    <property type="match status" value="1"/>
</dbReference>
<dbReference type="InterPro" id="IPR036770">
    <property type="entry name" value="Ankyrin_rpt-contain_sf"/>
</dbReference>
<proteinExistence type="inferred from homology"/>
<reference evidence="10" key="1">
    <citation type="submission" date="2017-05" db="EMBL/GenBank/DDBJ databases">
        <authorList>
            <person name="Lin X."/>
        </authorList>
    </citation>
    <scope>NUCLEOTIDE SEQUENCE [LARGE SCALE GENOMIC DNA]</scope>
    <source>
        <strain evidence="10">JLT2012</strain>
    </source>
</reference>
<evidence type="ECO:0000313" key="9">
    <source>
        <dbReference type="EMBL" id="OWV34348.1"/>
    </source>
</evidence>
<dbReference type="Proteomes" id="UP000198462">
    <property type="component" value="Unassembled WGS sequence"/>
</dbReference>
<sequence>MTEFPASEAVQAGTADLAGLYRSVFRDGGEPPRPWDVLASLREAGLKEGDPRLRATFANFGSADPGEALSLKRFGDLVAAEEVSLFQRALAGRLSVPDFVGFGDEVRALFEDARDYRGGEVATYIPQLARVDPEHYALGLCTVDGQRLSLGDDRQSYCVQSTCKPINYALARDLFGREKVHAHVGREPSGRSFNELTLNPLGLPHNPMINAGAIMCASLIRPEAPLADRFDFVMQKWRDLGGGEPAAFDNAVYLSEKATADRNFALAYFMRENNAFPDDTDLAETLDFYFQCCSITVNVQQMSVVAATLANGGICPVTSRRVLKAETVKDCLSLMYSCGMYDFSGEFAFAVGMPAKSGVSGALMLVVPGVCGFAVWSPRLDRCGNSVRGVQFAQTLVRKFAFHSYANMVEDQSLVDPTVSRVVRSCDAAGYLCAAAAQGDVSELRRLIAAGTDVSRSDYDGRTALHLAASEGQLEAARLLISAGCPRTPRDRWGNTPLDDAKREGRRAMVDLLTPSANARDAKRAGHENRRAKAA</sequence>
<comment type="caution">
    <text evidence="9">The sequence shown here is derived from an EMBL/GenBank/DDBJ whole genome shotgun (WGS) entry which is preliminary data.</text>
</comment>
<dbReference type="EMBL" id="NFZT01000001">
    <property type="protein sequence ID" value="OWV34348.1"/>
    <property type="molecule type" value="Genomic_DNA"/>
</dbReference>
<feature type="compositionally biased region" description="Basic and acidic residues" evidence="8">
    <location>
        <begin position="520"/>
        <end position="535"/>
    </location>
</feature>
<comment type="subunit">
    <text evidence="2 6">Homotetramer.</text>
</comment>
<dbReference type="PROSITE" id="PS50088">
    <property type="entry name" value="ANK_REPEAT"/>
    <property type="match status" value="1"/>
</dbReference>
<feature type="repeat" description="ANK" evidence="7">
    <location>
        <begin position="460"/>
        <end position="492"/>
    </location>
</feature>
<dbReference type="HAMAP" id="MF_00313">
    <property type="entry name" value="Glutaminase"/>
    <property type="match status" value="1"/>
</dbReference>
<comment type="catalytic activity">
    <reaction evidence="5 6">
        <text>L-glutamine + H2O = L-glutamate + NH4(+)</text>
        <dbReference type="Rhea" id="RHEA:15889"/>
        <dbReference type="ChEBI" id="CHEBI:15377"/>
        <dbReference type="ChEBI" id="CHEBI:28938"/>
        <dbReference type="ChEBI" id="CHEBI:29985"/>
        <dbReference type="ChEBI" id="CHEBI:58359"/>
        <dbReference type="EC" id="3.5.1.2"/>
    </reaction>
</comment>
<evidence type="ECO:0000256" key="7">
    <source>
        <dbReference type="PROSITE-ProRule" id="PRU00023"/>
    </source>
</evidence>
<name>A0A219B998_9SPHN</name>
<dbReference type="InterPro" id="IPR012338">
    <property type="entry name" value="Beta-lactam/transpept-like"/>
</dbReference>
<evidence type="ECO:0000313" key="10">
    <source>
        <dbReference type="Proteomes" id="UP000198462"/>
    </source>
</evidence>
<organism evidence="9 10">
    <name type="scientific">Pacificimonas flava</name>
    <dbReference type="NCBI Taxonomy" id="1234595"/>
    <lineage>
        <taxon>Bacteria</taxon>
        <taxon>Pseudomonadati</taxon>
        <taxon>Pseudomonadota</taxon>
        <taxon>Alphaproteobacteria</taxon>
        <taxon>Sphingomonadales</taxon>
        <taxon>Sphingosinicellaceae</taxon>
        <taxon>Pacificimonas</taxon>
    </lineage>
</organism>
<evidence type="ECO:0000256" key="1">
    <source>
        <dbReference type="ARBA" id="ARBA00011076"/>
    </source>
</evidence>
<dbReference type="OrthoDB" id="9788822at2"/>